<dbReference type="InterPro" id="IPR004513">
    <property type="entry name" value="FtsX"/>
</dbReference>
<dbReference type="AlphaFoldDB" id="A0A934N5H9"/>
<accession>A0A934N5H9</accession>
<gene>
    <name evidence="14" type="ORF">JF922_25345</name>
</gene>
<dbReference type="Proteomes" id="UP000612893">
    <property type="component" value="Unassembled WGS sequence"/>
</dbReference>
<keyword evidence="4 10" id="KW-1003">Cell membrane</keyword>
<comment type="similarity">
    <text evidence="2 10">Belongs to the ABC-4 integral membrane protein family. FtsX subfamily.</text>
</comment>
<evidence type="ECO:0000256" key="4">
    <source>
        <dbReference type="ARBA" id="ARBA00022475"/>
    </source>
</evidence>
<keyword evidence="15" id="KW-1185">Reference proteome</keyword>
<dbReference type="RefSeq" id="WP_338205599.1">
    <property type="nucleotide sequence ID" value="NZ_JAEKNR010000242.1"/>
</dbReference>
<dbReference type="Pfam" id="PF18075">
    <property type="entry name" value="FtsX_ECD"/>
    <property type="match status" value="1"/>
</dbReference>
<dbReference type="EMBL" id="JAEKNR010000242">
    <property type="protein sequence ID" value="MBJ7601385.1"/>
    <property type="molecule type" value="Genomic_DNA"/>
</dbReference>
<feature type="transmembrane region" description="Helical" evidence="11">
    <location>
        <begin position="240"/>
        <end position="265"/>
    </location>
</feature>
<evidence type="ECO:0000256" key="8">
    <source>
        <dbReference type="ARBA" id="ARBA00023136"/>
    </source>
</evidence>
<keyword evidence="5 10" id="KW-0132">Cell division</keyword>
<dbReference type="Gene3D" id="3.30.70.3040">
    <property type="match status" value="1"/>
</dbReference>
<evidence type="ECO:0000259" key="13">
    <source>
        <dbReference type="Pfam" id="PF18075"/>
    </source>
</evidence>
<evidence type="ECO:0000256" key="3">
    <source>
        <dbReference type="ARBA" id="ARBA00021907"/>
    </source>
</evidence>
<comment type="caution">
    <text evidence="14">The sequence shown here is derived from an EMBL/GenBank/DDBJ whole genome shotgun (WGS) entry which is preliminary data.</text>
</comment>
<dbReference type="PIRSF" id="PIRSF003097">
    <property type="entry name" value="FtsX"/>
    <property type="match status" value="1"/>
</dbReference>
<evidence type="ECO:0000256" key="6">
    <source>
        <dbReference type="ARBA" id="ARBA00022692"/>
    </source>
</evidence>
<dbReference type="InterPro" id="IPR003838">
    <property type="entry name" value="ABC3_permease_C"/>
</dbReference>
<protein>
    <recommendedName>
        <fullName evidence="3 10">Cell division protein FtsX</fullName>
    </recommendedName>
</protein>
<dbReference type="PANTHER" id="PTHR47755:SF1">
    <property type="entry name" value="CELL DIVISION PROTEIN FTSX"/>
    <property type="match status" value="1"/>
</dbReference>
<feature type="transmembrane region" description="Helical" evidence="11">
    <location>
        <begin position="185"/>
        <end position="209"/>
    </location>
</feature>
<evidence type="ECO:0000256" key="7">
    <source>
        <dbReference type="ARBA" id="ARBA00022989"/>
    </source>
</evidence>
<sequence>MGGEVLRPAFPKRRVWLIVLGNGVRYLFRGAVRSWTRNLGTIAPALGSMTILLLLSGFAGLGWYTLRSAAARASADAAVLHVYLRDDANQADVDKLRTRLGADTRVSQASYVSKAEALKRAARRPGLPDLTGVTDSNPFPASLDLTLRQVQDVGPVSATVQHDPAVDPVLATSYEPGTYQRLQTVLTWVGVGGAVLVLLLAFVAVTVTANGVRAAVHARRDEVMIMQLVGARRWMVRGPFVIEGALTGAVAGTLAGVFTLALGLAAVRIGAANFAQIAPGLTGQAALLTAVLVLLVGVALGSGSSLLGLRRHLEN</sequence>
<evidence type="ECO:0000313" key="15">
    <source>
        <dbReference type="Proteomes" id="UP000612893"/>
    </source>
</evidence>
<keyword evidence="6 11" id="KW-0812">Transmembrane</keyword>
<keyword evidence="9 10" id="KW-0131">Cell cycle</keyword>
<proteinExistence type="inferred from homology"/>
<evidence type="ECO:0000256" key="2">
    <source>
        <dbReference type="ARBA" id="ARBA00007379"/>
    </source>
</evidence>
<organism evidence="14 15">
    <name type="scientific">Candidatus Nephthysia bennettiae</name>
    <dbReference type="NCBI Taxonomy" id="3127016"/>
    <lineage>
        <taxon>Bacteria</taxon>
        <taxon>Bacillati</taxon>
        <taxon>Candidatus Dormiibacterota</taxon>
        <taxon>Candidatus Dormibacteria</taxon>
        <taxon>Candidatus Dormibacterales</taxon>
        <taxon>Candidatus Dormibacteraceae</taxon>
        <taxon>Candidatus Nephthysia</taxon>
    </lineage>
</organism>
<feature type="transmembrane region" description="Helical" evidence="11">
    <location>
        <begin position="285"/>
        <end position="309"/>
    </location>
</feature>
<evidence type="ECO:0000256" key="1">
    <source>
        <dbReference type="ARBA" id="ARBA00004651"/>
    </source>
</evidence>
<keyword evidence="7 11" id="KW-1133">Transmembrane helix</keyword>
<evidence type="ECO:0000259" key="12">
    <source>
        <dbReference type="Pfam" id="PF02687"/>
    </source>
</evidence>
<feature type="domain" description="ABC3 transporter permease C-terminal" evidence="12">
    <location>
        <begin position="195"/>
        <end position="307"/>
    </location>
</feature>
<keyword evidence="8 10" id="KW-0472">Membrane</keyword>
<dbReference type="Pfam" id="PF02687">
    <property type="entry name" value="FtsX"/>
    <property type="match status" value="1"/>
</dbReference>
<evidence type="ECO:0000256" key="9">
    <source>
        <dbReference type="ARBA" id="ARBA00023306"/>
    </source>
</evidence>
<dbReference type="GO" id="GO:0051301">
    <property type="term" value="P:cell division"/>
    <property type="evidence" value="ECO:0007669"/>
    <property type="project" value="UniProtKB-KW"/>
</dbReference>
<dbReference type="InterPro" id="IPR040690">
    <property type="entry name" value="FtsX_ECD"/>
</dbReference>
<evidence type="ECO:0000256" key="11">
    <source>
        <dbReference type="SAM" id="Phobius"/>
    </source>
</evidence>
<reference evidence="14" key="1">
    <citation type="submission" date="2020-10" db="EMBL/GenBank/DDBJ databases">
        <title>Ca. Dormibacterota MAGs.</title>
        <authorList>
            <person name="Montgomery K."/>
        </authorList>
    </citation>
    <scope>NUCLEOTIDE SEQUENCE [LARGE SCALE GENOMIC DNA]</scope>
    <source>
        <strain evidence="14">SC8812_S17_10</strain>
    </source>
</reference>
<feature type="domain" description="FtsX extracellular" evidence="13">
    <location>
        <begin position="80"/>
        <end position="169"/>
    </location>
</feature>
<evidence type="ECO:0000256" key="5">
    <source>
        <dbReference type="ARBA" id="ARBA00022618"/>
    </source>
</evidence>
<name>A0A934N5H9_9BACT</name>
<dbReference type="PANTHER" id="PTHR47755">
    <property type="entry name" value="CELL DIVISION PROTEIN FTSX"/>
    <property type="match status" value="1"/>
</dbReference>
<comment type="subcellular location">
    <subcellularLocation>
        <location evidence="1">Cell membrane</location>
        <topology evidence="1">Multi-pass membrane protein</topology>
    </subcellularLocation>
</comment>
<evidence type="ECO:0000313" key="14">
    <source>
        <dbReference type="EMBL" id="MBJ7601385.1"/>
    </source>
</evidence>
<dbReference type="GO" id="GO:0005886">
    <property type="term" value="C:plasma membrane"/>
    <property type="evidence" value="ECO:0007669"/>
    <property type="project" value="UniProtKB-SubCell"/>
</dbReference>
<feature type="transmembrane region" description="Helical" evidence="11">
    <location>
        <begin position="44"/>
        <end position="66"/>
    </location>
</feature>
<evidence type="ECO:0000256" key="10">
    <source>
        <dbReference type="PIRNR" id="PIRNR003097"/>
    </source>
</evidence>